<accession>A0A2N5TIN3</accession>
<dbReference type="GO" id="GO:1990904">
    <property type="term" value="C:ribonucleoprotein complex"/>
    <property type="evidence" value="ECO:0007669"/>
    <property type="project" value="UniProtKB-KW"/>
</dbReference>
<dbReference type="InterPro" id="IPR038655">
    <property type="entry name" value="Ribosomal_eL27_sf"/>
</dbReference>
<keyword evidence="3" id="KW-0687">Ribonucleoprotein</keyword>
<dbReference type="FunFam" id="2.30.30.770:FF:000001">
    <property type="entry name" value="60S ribosomal protein L27"/>
    <property type="match status" value="1"/>
</dbReference>
<dbReference type="Gene3D" id="2.30.30.770">
    <property type="match status" value="1"/>
</dbReference>
<name>A0A2N5TIN3_9BASI</name>
<evidence type="ECO:0000256" key="3">
    <source>
        <dbReference type="ARBA" id="ARBA00023274"/>
    </source>
</evidence>
<dbReference type="InterPro" id="IPR008991">
    <property type="entry name" value="Translation_prot_SH3-like_sf"/>
</dbReference>
<evidence type="ECO:0008006" key="6">
    <source>
        <dbReference type="Google" id="ProtNLM"/>
    </source>
</evidence>
<dbReference type="Pfam" id="PF01777">
    <property type="entry name" value="Ribosomal_L27e"/>
    <property type="match status" value="1"/>
</dbReference>
<evidence type="ECO:0000256" key="2">
    <source>
        <dbReference type="ARBA" id="ARBA00022980"/>
    </source>
</evidence>
<evidence type="ECO:0000256" key="1">
    <source>
        <dbReference type="ARBA" id="ARBA00009124"/>
    </source>
</evidence>
<dbReference type="OrthoDB" id="2365484at2759"/>
<sequence length="317" mass="35950">MDVDTEWDRFEQLQQAQSHRHKSRKIVFTDTTRRCVLVAGPARPVSAPGHDAVRFGFRLAGPAFSLYRPPSTVPPSASSLPLDHRRTTSRLEMVKIYKPGKVAVVLSGRHAGKKVVVVKQSDEGTKERPYPHAVVAGIERYPRRVTRGMGPKKIAKRSKVKPFIRIINYNHMMPTRYALELEGLKGLISYETFKEPSQREETKKVVKKLFEEKYQGGKSKWFFTALRFERCSNSRVRPVVGQALSDRSTCRRVGQACPISSWDRSHRTSRDRSDKSVRPVGSCFGRTVPVRPPVEHGCSSTARTAVFDRLMPAVLMY</sequence>
<dbReference type="STRING" id="200324.A0A2N5TIN3"/>
<keyword evidence="2" id="KW-0689">Ribosomal protein</keyword>
<dbReference type="CDD" id="cd06090">
    <property type="entry name" value="KOW_RPL27"/>
    <property type="match status" value="1"/>
</dbReference>
<dbReference type="AlphaFoldDB" id="A0A2N5TIN3"/>
<gene>
    <name evidence="4" type="ORF">PCANC_24944</name>
</gene>
<evidence type="ECO:0000313" key="5">
    <source>
        <dbReference type="Proteomes" id="UP000235388"/>
    </source>
</evidence>
<dbReference type="InterPro" id="IPR041991">
    <property type="entry name" value="Ribosomal_eL27_KOW"/>
</dbReference>
<dbReference type="GO" id="GO:0006412">
    <property type="term" value="P:translation"/>
    <property type="evidence" value="ECO:0007669"/>
    <property type="project" value="InterPro"/>
</dbReference>
<proteinExistence type="inferred from homology"/>
<dbReference type="PANTHER" id="PTHR10497">
    <property type="entry name" value="60S RIBOSOMAL PROTEIN L27"/>
    <property type="match status" value="1"/>
</dbReference>
<dbReference type="Proteomes" id="UP000235388">
    <property type="component" value="Unassembled WGS sequence"/>
</dbReference>
<comment type="similarity">
    <text evidence="1">Belongs to the eukaryotic ribosomal protein eL27 family.</text>
</comment>
<evidence type="ECO:0000313" key="4">
    <source>
        <dbReference type="EMBL" id="PLW25345.1"/>
    </source>
</evidence>
<protein>
    <recommendedName>
        <fullName evidence="6">60S ribosomal protein L27</fullName>
    </recommendedName>
</protein>
<reference evidence="4 5" key="1">
    <citation type="submission" date="2017-11" db="EMBL/GenBank/DDBJ databases">
        <title>De novo assembly and phasing of dikaryotic genomes from two isolates of Puccinia coronata f. sp. avenae, the causal agent of oat crown rust.</title>
        <authorList>
            <person name="Miller M.E."/>
            <person name="Zhang Y."/>
            <person name="Omidvar V."/>
            <person name="Sperschneider J."/>
            <person name="Schwessinger B."/>
            <person name="Raley C."/>
            <person name="Palmer J.M."/>
            <person name="Garnica D."/>
            <person name="Upadhyaya N."/>
            <person name="Rathjen J."/>
            <person name="Taylor J.M."/>
            <person name="Park R.F."/>
            <person name="Dodds P.N."/>
            <person name="Hirsch C.D."/>
            <person name="Kianian S.F."/>
            <person name="Figueroa M."/>
        </authorList>
    </citation>
    <scope>NUCLEOTIDE SEQUENCE [LARGE SCALE GENOMIC DNA]</scope>
    <source>
        <strain evidence="4">12NC29</strain>
    </source>
</reference>
<dbReference type="GO" id="GO:0005840">
    <property type="term" value="C:ribosome"/>
    <property type="evidence" value="ECO:0007669"/>
    <property type="project" value="UniProtKB-KW"/>
</dbReference>
<comment type="caution">
    <text evidence="4">The sequence shown here is derived from an EMBL/GenBank/DDBJ whole genome shotgun (WGS) entry which is preliminary data.</text>
</comment>
<dbReference type="GO" id="GO:0003735">
    <property type="term" value="F:structural constituent of ribosome"/>
    <property type="evidence" value="ECO:0007669"/>
    <property type="project" value="InterPro"/>
</dbReference>
<dbReference type="InterPro" id="IPR001141">
    <property type="entry name" value="Ribosomal_eL27"/>
</dbReference>
<dbReference type="EMBL" id="PGCJ01000626">
    <property type="protein sequence ID" value="PLW25345.1"/>
    <property type="molecule type" value="Genomic_DNA"/>
</dbReference>
<dbReference type="SUPFAM" id="SSF50104">
    <property type="entry name" value="Translation proteins SH3-like domain"/>
    <property type="match status" value="1"/>
</dbReference>
<organism evidence="4 5">
    <name type="scientific">Puccinia coronata f. sp. avenae</name>
    <dbReference type="NCBI Taxonomy" id="200324"/>
    <lineage>
        <taxon>Eukaryota</taxon>
        <taxon>Fungi</taxon>
        <taxon>Dikarya</taxon>
        <taxon>Basidiomycota</taxon>
        <taxon>Pucciniomycotina</taxon>
        <taxon>Pucciniomycetes</taxon>
        <taxon>Pucciniales</taxon>
        <taxon>Pucciniaceae</taxon>
        <taxon>Puccinia</taxon>
    </lineage>
</organism>
<keyword evidence="5" id="KW-1185">Reference proteome</keyword>